<reference evidence="1" key="2">
    <citation type="submission" date="2023-08" db="EMBL/GenBank/DDBJ databases">
        <title>Nitrogen cycling bacteria in agricultural field soils.</title>
        <authorList>
            <person name="Jang J."/>
        </authorList>
    </citation>
    <scope>NUCLEOTIDE SEQUENCE</scope>
    <source>
        <strain evidence="1">PS3-36</strain>
    </source>
</reference>
<sequence>MNVGRDKIYPDCPTLIRTVEVGGLTKSQLLQKLQQHSILMNKLGERLFADDKFTISDTIYSVRAVEPKVRDLGFPEGTTIPQLFEKANQVGLKLCPLELGPHLRLEYLDQPEGHSGKPSWRHRAPYGSVTIASEILSKDVDFPKGFYLRRIEGALWLRGYIADDLHVLEPDDHFVFCQNENLKKKIPY</sequence>
<dbReference type="AlphaFoldDB" id="A0A4R5VKA3"/>
<evidence type="ECO:0000313" key="4">
    <source>
        <dbReference type="Proteomes" id="UP001178888"/>
    </source>
</evidence>
<dbReference type="EMBL" id="JAVGVR010000001">
    <property type="protein sequence ID" value="MDQ6597758.1"/>
    <property type="molecule type" value="Genomic_DNA"/>
</dbReference>
<organism evidence="2 3">
    <name type="scientific">Bacillus salipaludis</name>
    <dbReference type="NCBI Taxonomy" id="2547811"/>
    <lineage>
        <taxon>Bacteria</taxon>
        <taxon>Bacillati</taxon>
        <taxon>Bacillota</taxon>
        <taxon>Bacilli</taxon>
        <taxon>Bacillales</taxon>
        <taxon>Bacillaceae</taxon>
        <taxon>Bacillus</taxon>
    </lineage>
</organism>
<dbReference type="EMBL" id="SMYO01000018">
    <property type="protein sequence ID" value="TDK57386.1"/>
    <property type="molecule type" value="Genomic_DNA"/>
</dbReference>
<comment type="caution">
    <text evidence="2">The sequence shown here is derived from an EMBL/GenBank/DDBJ whole genome shotgun (WGS) entry which is preliminary data.</text>
</comment>
<accession>A0A4R5VKA3</accession>
<evidence type="ECO:0000313" key="1">
    <source>
        <dbReference type="EMBL" id="MDQ6597758.1"/>
    </source>
</evidence>
<keyword evidence="2" id="KW-0378">Hydrolase</keyword>
<keyword evidence="2" id="KW-0067">ATP-binding</keyword>
<proteinExistence type="predicted"/>
<gene>
    <name evidence="2" type="ORF">E2K98_25375</name>
    <name evidence="1" type="ORF">RCG21_15540</name>
</gene>
<name>A0A4R5VKA3_9BACI</name>
<dbReference type="GO" id="GO:0004386">
    <property type="term" value="F:helicase activity"/>
    <property type="evidence" value="ECO:0007669"/>
    <property type="project" value="UniProtKB-KW"/>
</dbReference>
<keyword evidence="4" id="KW-1185">Reference proteome</keyword>
<evidence type="ECO:0000313" key="2">
    <source>
        <dbReference type="EMBL" id="TDK57386.1"/>
    </source>
</evidence>
<reference evidence="2 3" key="1">
    <citation type="submission" date="2019-03" db="EMBL/GenBank/DDBJ databases">
        <title>Bacillus niacini sp. nov. a Nicotinate-Metabolizing Mesophile Isolated from Soil.</title>
        <authorList>
            <person name="Zhang G."/>
        </authorList>
    </citation>
    <scope>NUCLEOTIDE SEQUENCE [LARGE SCALE GENOMIC DNA]</scope>
    <source>
        <strain evidence="2 3">WN066</strain>
    </source>
</reference>
<keyword evidence="2" id="KW-0547">Nucleotide-binding</keyword>
<dbReference type="Proteomes" id="UP000295132">
    <property type="component" value="Unassembled WGS sequence"/>
</dbReference>
<dbReference type="RefSeq" id="WP_133339177.1">
    <property type="nucleotide sequence ID" value="NZ_JAVGVR010000001.1"/>
</dbReference>
<dbReference type="Proteomes" id="UP001178888">
    <property type="component" value="Unassembled WGS sequence"/>
</dbReference>
<keyword evidence="2" id="KW-0347">Helicase</keyword>
<evidence type="ECO:0000313" key="3">
    <source>
        <dbReference type="Proteomes" id="UP000295132"/>
    </source>
</evidence>
<protein>
    <submittedName>
        <fullName evidence="2">Helicase</fullName>
    </submittedName>
</protein>